<gene>
    <name evidence="2" type="ORF">F383_22206</name>
</gene>
<feature type="compositionally biased region" description="Basic and acidic residues" evidence="1">
    <location>
        <begin position="11"/>
        <end position="28"/>
    </location>
</feature>
<feature type="compositionally biased region" description="Basic and acidic residues" evidence="1">
    <location>
        <begin position="53"/>
        <end position="64"/>
    </location>
</feature>
<feature type="compositionally biased region" description="Basic residues" evidence="1">
    <location>
        <begin position="1"/>
        <end position="10"/>
    </location>
</feature>
<sequence length="125" mass="13718">MSTRKARNKKRGSESLLRKSDPKTRLIDDFDPDPDLSNDLKGIMSALQLIKEKAQKDGKKKNEETISSQNLRRKGDVSVMPDVSVDLVTNAVEDIEGAAGDSISSSWKSQGLALLIGLAIHFTCF</sequence>
<feature type="region of interest" description="Disordered" evidence="1">
    <location>
        <begin position="53"/>
        <end position="73"/>
    </location>
</feature>
<proteinExistence type="predicted"/>
<dbReference type="EMBL" id="KN410369">
    <property type="protein sequence ID" value="KHG18330.1"/>
    <property type="molecule type" value="Genomic_DNA"/>
</dbReference>
<dbReference type="PANTHER" id="PTHR35295">
    <property type="entry name" value="DNA LIGASE-LIKE PROTEIN"/>
    <property type="match status" value="1"/>
</dbReference>
<protein>
    <submittedName>
        <fullName evidence="2">Peroxisomal fatty acid beta-oxidation multifunctional AIM1-like protein</fullName>
    </submittedName>
</protein>
<dbReference type="AlphaFoldDB" id="A0A0B0NZX1"/>
<accession>A0A0B0NZX1</accession>
<evidence type="ECO:0000313" key="3">
    <source>
        <dbReference type="Proteomes" id="UP000032142"/>
    </source>
</evidence>
<dbReference type="PANTHER" id="PTHR35295:SF1">
    <property type="entry name" value="DNA LIGASE-LIKE PROTEIN"/>
    <property type="match status" value="1"/>
</dbReference>
<evidence type="ECO:0000256" key="1">
    <source>
        <dbReference type="SAM" id="MobiDB-lite"/>
    </source>
</evidence>
<keyword evidence="3" id="KW-1185">Reference proteome</keyword>
<organism evidence="2 3">
    <name type="scientific">Gossypium arboreum</name>
    <name type="common">Tree cotton</name>
    <name type="synonym">Gossypium nanking</name>
    <dbReference type="NCBI Taxonomy" id="29729"/>
    <lineage>
        <taxon>Eukaryota</taxon>
        <taxon>Viridiplantae</taxon>
        <taxon>Streptophyta</taxon>
        <taxon>Embryophyta</taxon>
        <taxon>Tracheophyta</taxon>
        <taxon>Spermatophyta</taxon>
        <taxon>Magnoliopsida</taxon>
        <taxon>eudicotyledons</taxon>
        <taxon>Gunneridae</taxon>
        <taxon>Pentapetalae</taxon>
        <taxon>rosids</taxon>
        <taxon>malvids</taxon>
        <taxon>Malvales</taxon>
        <taxon>Malvaceae</taxon>
        <taxon>Malvoideae</taxon>
        <taxon>Gossypium</taxon>
    </lineage>
</organism>
<name>A0A0B0NZX1_GOSAR</name>
<evidence type="ECO:0000313" key="2">
    <source>
        <dbReference type="EMBL" id="KHG18330.1"/>
    </source>
</evidence>
<reference evidence="3" key="1">
    <citation type="submission" date="2014-09" db="EMBL/GenBank/DDBJ databases">
        <authorList>
            <person name="Mudge J."/>
            <person name="Ramaraj T."/>
            <person name="Lindquist I.E."/>
            <person name="Bharti A.K."/>
            <person name="Sundararajan A."/>
            <person name="Cameron C.T."/>
            <person name="Woodward J.E."/>
            <person name="May G.D."/>
            <person name="Brubaker C."/>
            <person name="Broadhvest J."/>
            <person name="Wilkins T.A."/>
        </authorList>
    </citation>
    <scope>NUCLEOTIDE SEQUENCE</scope>
    <source>
        <strain evidence="3">cv. AKA8401</strain>
    </source>
</reference>
<dbReference type="Proteomes" id="UP000032142">
    <property type="component" value="Unassembled WGS sequence"/>
</dbReference>
<feature type="region of interest" description="Disordered" evidence="1">
    <location>
        <begin position="1"/>
        <end position="32"/>
    </location>
</feature>